<dbReference type="InterPro" id="IPR000073">
    <property type="entry name" value="AB_hydrolase_1"/>
</dbReference>
<dbReference type="SUPFAM" id="SSF53474">
    <property type="entry name" value="alpha/beta-Hydrolases"/>
    <property type="match status" value="1"/>
</dbReference>
<dbReference type="InterPro" id="IPR029058">
    <property type="entry name" value="AB_hydrolase_fold"/>
</dbReference>
<evidence type="ECO:0000313" key="3">
    <source>
        <dbReference type="EMBL" id="RCJ09023.1"/>
    </source>
</evidence>
<keyword evidence="1" id="KW-0732">Signal</keyword>
<protein>
    <submittedName>
        <fullName evidence="3">Lysophospholipase</fullName>
    </submittedName>
</protein>
<evidence type="ECO:0000256" key="1">
    <source>
        <dbReference type="SAM" id="SignalP"/>
    </source>
</evidence>
<reference evidence="3 4" key="1">
    <citation type="submission" date="2018-04" db="EMBL/GenBank/DDBJ databases">
        <title>Cupriavidus necator CR12 genome sequencing and assembly.</title>
        <authorList>
            <person name="Ben Fekih I."/>
            <person name="Mazhar H.S."/>
            <person name="Bello S.K."/>
            <person name="Rensing C."/>
        </authorList>
    </citation>
    <scope>NUCLEOTIDE SEQUENCE [LARGE SCALE GENOMIC DNA]</scope>
    <source>
        <strain evidence="3 4">CR12</strain>
    </source>
</reference>
<proteinExistence type="predicted"/>
<evidence type="ECO:0000313" key="4">
    <source>
        <dbReference type="Proteomes" id="UP000253501"/>
    </source>
</evidence>
<sequence length="353" mass="37424">MTYLAKQTRRYLLAGNLLLSIACSSAADAAPLQLADEGVFFIGGRQIQSPAPGISPAGPVPAGTIVVDQMYVHYRIPAQASRHTPIVLVHGGGLTGASFETTPDGREGWATYFVRQGHPVYVVDTPGRGRSGFDATPINQAKKDGSTGALPSNVLMVTAELAWTLFRFGPAFGTPFPDTQYPVEAMPAFGAQVVPFAESLLTNVPMDTVPNSLAALLEKIGPSVVVVHSLSGPFADALVGIRPKLVRAVISIEGSQSIVPTDAQISAYAGIPNLELFGDNLDSASFTGRPRFNARKAVVGRINRVAGGRAEIVTLPSVGIRGNSHMIMQDKNNLQVADFILDWLRARLPEASQ</sequence>
<feature type="chain" id="PRO_5016603235" evidence="1">
    <location>
        <begin position="30"/>
        <end position="353"/>
    </location>
</feature>
<organism evidence="3 4">
    <name type="scientific">Cupriavidus necator</name>
    <name type="common">Alcaligenes eutrophus</name>
    <name type="synonym">Ralstonia eutropha</name>
    <dbReference type="NCBI Taxonomy" id="106590"/>
    <lineage>
        <taxon>Bacteria</taxon>
        <taxon>Pseudomonadati</taxon>
        <taxon>Pseudomonadota</taxon>
        <taxon>Betaproteobacteria</taxon>
        <taxon>Burkholderiales</taxon>
        <taxon>Burkholderiaceae</taxon>
        <taxon>Cupriavidus</taxon>
    </lineage>
</organism>
<dbReference type="InterPro" id="IPR050228">
    <property type="entry name" value="Carboxylesterase_BioH"/>
</dbReference>
<dbReference type="PROSITE" id="PS51257">
    <property type="entry name" value="PROKAR_LIPOPROTEIN"/>
    <property type="match status" value="1"/>
</dbReference>
<dbReference type="Pfam" id="PF00561">
    <property type="entry name" value="Abhydrolase_1"/>
    <property type="match status" value="1"/>
</dbReference>
<accession>A0A367PN76</accession>
<dbReference type="Proteomes" id="UP000253501">
    <property type="component" value="Unassembled WGS sequence"/>
</dbReference>
<dbReference type="PANTHER" id="PTHR43194">
    <property type="entry name" value="HYDROLASE ALPHA/BETA FOLD FAMILY"/>
    <property type="match status" value="1"/>
</dbReference>
<dbReference type="CDD" id="cd12807">
    <property type="entry name" value="Esterase_713"/>
    <property type="match status" value="1"/>
</dbReference>
<feature type="domain" description="AB hydrolase-1" evidence="2">
    <location>
        <begin position="85"/>
        <end position="263"/>
    </location>
</feature>
<dbReference type="AlphaFoldDB" id="A0A367PN76"/>
<evidence type="ECO:0000259" key="2">
    <source>
        <dbReference type="Pfam" id="PF00561"/>
    </source>
</evidence>
<dbReference type="EMBL" id="QDHA01000017">
    <property type="protein sequence ID" value="RCJ09023.1"/>
    <property type="molecule type" value="Genomic_DNA"/>
</dbReference>
<name>A0A367PN76_CUPNE</name>
<dbReference type="Gene3D" id="3.40.50.1820">
    <property type="entry name" value="alpha/beta hydrolase"/>
    <property type="match status" value="1"/>
</dbReference>
<dbReference type="PANTHER" id="PTHR43194:SF5">
    <property type="entry name" value="PIMELOYL-[ACYL-CARRIER PROTEIN] METHYL ESTER ESTERASE"/>
    <property type="match status" value="1"/>
</dbReference>
<comment type="caution">
    <text evidence="3">The sequence shown here is derived from an EMBL/GenBank/DDBJ whole genome shotgun (WGS) entry which is preliminary data.</text>
</comment>
<gene>
    <name evidence="3" type="ORF">DDK22_07845</name>
</gene>
<feature type="signal peptide" evidence="1">
    <location>
        <begin position="1"/>
        <end position="29"/>
    </location>
</feature>